<reference evidence="10" key="1">
    <citation type="submission" date="2016-05" db="EMBL/GenBank/DDBJ databases">
        <authorList>
            <person name="Lavstsen T."/>
            <person name="Jespersen J.S."/>
        </authorList>
    </citation>
    <scope>NUCLEOTIDE SEQUENCE</scope>
    <source>
        <tissue evidence="10">Brain</tissue>
    </source>
</reference>
<evidence type="ECO:0000256" key="7">
    <source>
        <dbReference type="ARBA" id="ARBA00023242"/>
    </source>
</evidence>
<dbReference type="PANTHER" id="PTHR46481:SF10">
    <property type="entry name" value="ZINC FINGER BED DOMAIN-CONTAINING PROTEIN 39"/>
    <property type="match status" value="1"/>
</dbReference>
<dbReference type="EMBL" id="HAED01011290">
    <property type="protein sequence ID" value="SBQ97588.1"/>
    <property type="molecule type" value="Transcribed_RNA"/>
</dbReference>
<dbReference type="GO" id="GO:0008270">
    <property type="term" value="F:zinc ion binding"/>
    <property type="evidence" value="ECO:0007669"/>
    <property type="project" value="UniProtKB-KW"/>
</dbReference>
<evidence type="ECO:0000259" key="9">
    <source>
        <dbReference type="PROSITE" id="PS50808"/>
    </source>
</evidence>
<gene>
    <name evidence="10" type="primary">BX530070.1</name>
</gene>
<evidence type="ECO:0000256" key="1">
    <source>
        <dbReference type="ARBA" id="ARBA00004123"/>
    </source>
</evidence>
<dbReference type="Pfam" id="PF02892">
    <property type="entry name" value="zf-BED"/>
    <property type="match status" value="1"/>
</dbReference>
<evidence type="ECO:0000256" key="8">
    <source>
        <dbReference type="PROSITE-ProRule" id="PRU00027"/>
    </source>
</evidence>
<dbReference type="GO" id="GO:0005634">
    <property type="term" value="C:nucleus"/>
    <property type="evidence" value="ECO:0007669"/>
    <property type="project" value="UniProtKB-SubCell"/>
</dbReference>
<dbReference type="InterPro" id="IPR003656">
    <property type="entry name" value="Znf_BED"/>
</dbReference>
<proteinExistence type="predicted"/>
<evidence type="ECO:0000256" key="6">
    <source>
        <dbReference type="ARBA" id="ARBA00023163"/>
    </source>
</evidence>
<evidence type="ECO:0000256" key="3">
    <source>
        <dbReference type="ARBA" id="ARBA00022771"/>
    </source>
</evidence>
<dbReference type="SUPFAM" id="SSF57667">
    <property type="entry name" value="beta-beta-alpha zinc fingers"/>
    <property type="match status" value="1"/>
</dbReference>
<reference evidence="10" key="2">
    <citation type="submission" date="2016-06" db="EMBL/GenBank/DDBJ databases">
        <title>The genome of a short-lived fish provides insights into sex chromosome evolution and the genetic control of aging.</title>
        <authorList>
            <person name="Reichwald K."/>
            <person name="Felder M."/>
            <person name="Petzold A."/>
            <person name="Koch P."/>
            <person name="Groth M."/>
            <person name="Platzer M."/>
        </authorList>
    </citation>
    <scope>NUCLEOTIDE SEQUENCE</scope>
    <source>
        <tissue evidence="10">Brain</tissue>
    </source>
</reference>
<keyword evidence="4" id="KW-0862">Zinc</keyword>
<keyword evidence="3 8" id="KW-0863">Zinc-finger</keyword>
<comment type="subcellular location">
    <subcellularLocation>
        <location evidence="1">Nucleus</location>
    </subcellularLocation>
</comment>
<name>A0A1A8IK85_NOTKU</name>
<dbReference type="AlphaFoldDB" id="A0A1A8IK85"/>
<dbReference type="PANTHER" id="PTHR46481">
    <property type="entry name" value="ZINC FINGER BED DOMAIN-CONTAINING PROTEIN 4"/>
    <property type="match status" value="1"/>
</dbReference>
<dbReference type="PROSITE" id="PS50808">
    <property type="entry name" value="ZF_BED"/>
    <property type="match status" value="1"/>
</dbReference>
<dbReference type="GO" id="GO:0003677">
    <property type="term" value="F:DNA binding"/>
    <property type="evidence" value="ECO:0007669"/>
    <property type="project" value="InterPro"/>
</dbReference>
<dbReference type="SUPFAM" id="SSF140996">
    <property type="entry name" value="Hermes dimerisation domain"/>
    <property type="match status" value="1"/>
</dbReference>
<sequence length="199" mass="22513">MADRDTGRTLPVIKDAPVTFKWDVWAHFGFYERDGKLDKTHTVCKVCHTKLKYFGNTTNMTKHFERFHPARTSSATATKTASTSQPTIEEALTFLPSASERGKITHSVACFIADLQPYSVVEHAGFRYLLKTLESLYNLPTRRHFTETAVPALYNETKAQIMKSMSKASRVAITCDSWTSTATESFVTITARYISNCFY</sequence>
<keyword evidence="5" id="KW-0805">Transcription regulation</keyword>
<evidence type="ECO:0000256" key="4">
    <source>
        <dbReference type="ARBA" id="ARBA00022833"/>
    </source>
</evidence>
<dbReference type="SMART" id="SM00614">
    <property type="entry name" value="ZnF_BED"/>
    <property type="match status" value="1"/>
</dbReference>
<accession>A0A1A8IK85</accession>
<keyword evidence="7" id="KW-0539">Nucleus</keyword>
<protein>
    <recommendedName>
        <fullName evidence="9">BED-type domain-containing protein</fullName>
    </recommendedName>
</protein>
<evidence type="ECO:0000256" key="2">
    <source>
        <dbReference type="ARBA" id="ARBA00022723"/>
    </source>
</evidence>
<dbReference type="InterPro" id="IPR052035">
    <property type="entry name" value="ZnF_BED_domain_contain"/>
</dbReference>
<feature type="domain" description="BED-type" evidence="9">
    <location>
        <begin position="23"/>
        <end position="75"/>
    </location>
</feature>
<dbReference type="GO" id="GO:0009791">
    <property type="term" value="P:post-embryonic development"/>
    <property type="evidence" value="ECO:0007669"/>
    <property type="project" value="UniProtKB-ARBA"/>
</dbReference>
<evidence type="ECO:0000313" key="10">
    <source>
        <dbReference type="EMBL" id="SBQ97588.1"/>
    </source>
</evidence>
<keyword evidence="2" id="KW-0479">Metal-binding</keyword>
<keyword evidence="6" id="KW-0804">Transcription</keyword>
<organism evidence="10">
    <name type="scientific">Nothobranchius kuhntae</name>
    <name type="common">Beira killifish</name>
    <dbReference type="NCBI Taxonomy" id="321403"/>
    <lineage>
        <taxon>Eukaryota</taxon>
        <taxon>Metazoa</taxon>
        <taxon>Chordata</taxon>
        <taxon>Craniata</taxon>
        <taxon>Vertebrata</taxon>
        <taxon>Euteleostomi</taxon>
        <taxon>Actinopterygii</taxon>
        <taxon>Neopterygii</taxon>
        <taxon>Teleostei</taxon>
        <taxon>Neoteleostei</taxon>
        <taxon>Acanthomorphata</taxon>
        <taxon>Ovalentaria</taxon>
        <taxon>Atherinomorphae</taxon>
        <taxon>Cyprinodontiformes</taxon>
        <taxon>Nothobranchiidae</taxon>
        <taxon>Nothobranchius</taxon>
    </lineage>
</organism>
<dbReference type="InterPro" id="IPR036236">
    <property type="entry name" value="Znf_C2H2_sf"/>
</dbReference>
<evidence type="ECO:0000256" key="5">
    <source>
        <dbReference type="ARBA" id="ARBA00023015"/>
    </source>
</evidence>